<evidence type="ECO:0000259" key="6">
    <source>
        <dbReference type="Pfam" id="PF01593"/>
    </source>
</evidence>
<dbReference type="InParanoid" id="A0A067M9S7"/>
<feature type="domain" description="Amine oxidase" evidence="6">
    <location>
        <begin position="14"/>
        <end position="469"/>
    </location>
</feature>
<dbReference type="InterPro" id="IPR001613">
    <property type="entry name" value="Flavin_amine_oxidase"/>
</dbReference>
<dbReference type="PRINTS" id="PR00757">
    <property type="entry name" value="AMINEOXDASEF"/>
</dbReference>
<dbReference type="GO" id="GO:0003682">
    <property type="term" value="F:chromatin binding"/>
    <property type="evidence" value="ECO:0007669"/>
    <property type="project" value="TreeGrafter"/>
</dbReference>
<accession>A0A067M9S7</accession>
<proteinExistence type="inferred from homology"/>
<evidence type="ECO:0000313" key="7">
    <source>
        <dbReference type="EMBL" id="KDQ08627.1"/>
    </source>
</evidence>
<dbReference type="InterPro" id="IPR002937">
    <property type="entry name" value="Amino_oxidase"/>
</dbReference>
<dbReference type="PANTHER" id="PTHR10742">
    <property type="entry name" value="FLAVIN MONOAMINE OXIDASE"/>
    <property type="match status" value="1"/>
</dbReference>
<feature type="binding site" evidence="4">
    <location>
        <position position="222"/>
    </location>
    <ligand>
        <name>FAD</name>
        <dbReference type="ChEBI" id="CHEBI:57692"/>
    </ligand>
</feature>
<comment type="cofactor">
    <cofactor evidence="1 5">
        <name>FAD</name>
        <dbReference type="ChEBI" id="CHEBI:57692"/>
    </cofactor>
</comment>
<dbReference type="OrthoDB" id="5046242at2759"/>
<comment type="similarity">
    <text evidence="2 5">Belongs to the flavin monoamine oxidase family.</text>
</comment>
<dbReference type="STRING" id="930990.A0A067M9S7"/>
<sequence>MSEKRPVVIIGGGISGLAAANQIAAAGHRVIILEARSRLGGRVHPFRLSDPKYTVDIGASWIHGVIGNPLVEIAKKNELPFEIFAPDSVIIKHDGELLDAELTRKIGENNVRGFFDYAVAAAHAGPDTPSPDVPLSKAFLDLASPVFSGLSPTNVPYSVAVAKVYDGWVGASLDQTSLRWWGFERSTEGPDAMFVGGYGTLLNWLEKNARSHGVEIILNEEVVGVHAVCGPDEEVSHIIITAKNASGNTNTYEASHAIVTLPLGVLKEKTHIFTPPLPPRRLASISRLGFGANNKIIIAYDQRWWEPADTYLFAPDRDSSEGMTLPRGGTPGRGICVVDETSSKGIPALVLFIGADDGDALEKFSDEELKPWAEGVVKQYLGAGKKNADIPPPTDVVITRWRSDPYARGAYCYIPTTTPGEEECTPLDFAELARPVHEKIFFAGEHTHMDWYASVHGAWASGMREGDRIAALLGGVPDGVEMSHSKL</sequence>
<dbReference type="GO" id="GO:0016491">
    <property type="term" value="F:oxidoreductase activity"/>
    <property type="evidence" value="ECO:0007669"/>
    <property type="project" value="UniProtKB-KW"/>
</dbReference>
<dbReference type="PANTHER" id="PTHR10742:SF386">
    <property type="entry name" value="LYSINE-SPECIFIC HISTONE DEMETHYLASE 1A"/>
    <property type="match status" value="1"/>
</dbReference>
<dbReference type="Gene3D" id="3.90.660.10">
    <property type="match status" value="1"/>
</dbReference>
<reference evidence="8" key="1">
    <citation type="journal article" date="2014" name="Proc. Natl. Acad. Sci. U.S.A.">
        <title>Extensive sampling of basidiomycete genomes demonstrates inadequacy of the white-rot/brown-rot paradigm for wood decay fungi.</title>
        <authorList>
            <person name="Riley R."/>
            <person name="Salamov A.A."/>
            <person name="Brown D.W."/>
            <person name="Nagy L.G."/>
            <person name="Floudas D."/>
            <person name="Held B.W."/>
            <person name="Levasseur A."/>
            <person name="Lombard V."/>
            <person name="Morin E."/>
            <person name="Otillar R."/>
            <person name="Lindquist E.A."/>
            <person name="Sun H."/>
            <person name="LaButti K.M."/>
            <person name="Schmutz J."/>
            <person name="Jabbour D."/>
            <person name="Luo H."/>
            <person name="Baker S.E."/>
            <person name="Pisabarro A.G."/>
            <person name="Walton J.D."/>
            <person name="Blanchette R.A."/>
            <person name="Henrissat B."/>
            <person name="Martin F."/>
            <person name="Cullen D."/>
            <person name="Hibbett D.S."/>
            <person name="Grigoriev I.V."/>
        </authorList>
    </citation>
    <scope>NUCLEOTIDE SEQUENCE [LARGE SCALE GENOMIC DNA]</scope>
    <source>
        <strain evidence="8">FD-172 SS1</strain>
    </source>
</reference>
<feature type="binding site" evidence="4">
    <location>
        <position position="352"/>
    </location>
    <ligand>
        <name>substrate</name>
    </ligand>
</feature>
<dbReference type="SUPFAM" id="SSF54373">
    <property type="entry name" value="FAD-linked reductases, C-terminal domain"/>
    <property type="match status" value="1"/>
</dbReference>
<dbReference type="AlphaFoldDB" id="A0A067M9S7"/>
<evidence type="ECO:0000256" key="3">
    <source>
        <dbReference type="ARBA" id="ARBA00023002"/>
    </source>
</evidence>
<gene>
    <name evidence="7" type="ORF">BOTBODRAFT_179697</name>
</gene>
<dbReference type="SUPFAM" id="SSF51905">
    <property type="entry name" value="FAD/NAD(P)-binding domain"/>
    <property type="match status" value="1"/>
</dbReference>
<dbReference type="EC" id="1.4.3.-" evidence="5"/>
<dbReference type="Pfam" id="PF01593">
    <property type="entry name" value="Amino_oxidase"/>
    <property type="match status" value="1"/>
</dbReference>
<dbReference type="InterPro" id="IPR036188">
    <property type="entry name" value="FAD/NAD-bd_sf"/>
</dbReference>
<evidence type="ECO:0000256" key="2">
    <source>
        <dbReference type="ARBA" id="ARBA00005995"/>
    </source>
</evidence>
<evidence type="ECO:0000256" key="5">
    <source>
        <dbReference type="RuleBase" id="RU362067"/>
    </source>
</evidence>
<feature type="binding site" evidence="4">
    <location>
        <begin position="34"/>
        <end position="35"/>
    </location>
    <ligand>
        <name>FAD</name>
        <dbReference type="ChEBI" id="CHEBI:57692"/>
    </ligand>
</feature>
<organism evidence="7 8">
    <name type="scientific">Botryobasidium botryosum (strain FD-172 SS1)</name>
    <dbReference type="NCBI Taxonomy" id="930990"/>
    <lineage>
        <taxon>Eukaryota</taxon>
        <taxon>Fungi</taxon>
        <taxon>Dikarya</taxon>
        <taxon>Basidiomycota</taxon>
        <taxon>Agaricomycotina</taxon>
        <taxon>Agaricomycetes</taxon>
        <taxon>Cantharellales</taxon>
        <taxon>Botryobasidiaceae</taxon>
        <taxon>Botryobasidium</taxon>
    </lineage>
</organism>
<protein>
    <recommendedName>
        <fullName evidence="5">Amine oxidase</fullName>
        <ecNumber evidence="5">1.4.3.-</ecNumber>
    </recommendedName>
</protein>
<dbReference type="FunCoup" id="A0A067M9S7">
    <property type="interactions" value="342"/>
</dbReference>
<dbReference type="EMBL" id="KL198088">
    <property type="protein sequence ID" value="KDQ08627.1"/>
    <property type="molecule type" value="Genomic_DNA"/>
</dbReference>
<dbReference type="Gene3D" id="3.50.50.60">
    <property type="entry name" value="FAD/NAD(P)-binding domain"/>
    <property type="match status" value="1"/>
</dbReference>
<keyword evidence="3 5" id="KW-0560">Oxidoreductase</keyword>
<keyword evidence="5" id="KW-0285">Flavoprotein</keyword>
<name>A0A067M9S7_BOTB1</name>
<dbReference type="InterPro" id="IPR050281">
    <property type="entry name" value="Flavin_monoamine_oxidase"/>
</dbReference>
<keyword evidence="5" id="KW-0274">FAD</keyword>
<keyword evidence="8" id="KW-1185">Reference proteome</keyword>
<feature type="binding site" evidence="4">
    <location>
        <position position="15"/>
    </location>
    <ligand>
        <name>FAD</name>
        <dbReference type="ChEBI" id="CHEBI:57692"/>
    </ligand>
</feature>
<evidence type="ECO:0000256" key="4">
    <source>
        <dbReference type="PIRSR" id="PIRSR601613-1"/>
    </source>
</evidence>
<dbReference type="GO" id="GO:0050660">
    <property type="term" value="F:flavin adenine dinucleotide binding"/>
    <property type="evidence" value="ECO:0007669"/>
    <property type="project" value="TreeGrafter"/>
</dbReference>
<evidence type="ECO:0000313" key="8">
    <source>
        <dbReference type="Proteomes" id="UP000027195"/>
    </source>
</evidence>
<dbReference type="HOGENOM" id="CLU_004498_7_0_1"/>
<dbReference type="Proteomes" id="UP000027195">
    <property type="component" value="Unassembled WGS sequence"/>
</dbReference>
<evidence type="ECO:0000256" key="1">
    <source>
        <dbReference type="ARBA" id="ARBA00001974"/>
    </source>
</evidence>
<dbReference type="GO" id="GO:0006338">
    <property type="term" value="P:chromatin remodeling"/>
    <property type="evidence" value="ECO:0007669"/>
    <property type="project" value="TreeGrafter"/>
</dbReference>